<comment type="caution">
    <text evidence="4">The sequence shown here is derived from an EMBL/GenBank/DDBJ whole genome shotgun (WGS) entry which is preliminary data.</text>
</comment>
<feature type="region of interest" description="Disordered" evidence="2">
    <location>
        <begin position="428"/>
        <end position="519"/>
    </location>
</feature>
<feature type="compositionally biased region" description="Polar residues" evidence="2">
    <location>
        <begin position="440"/>
        <end position="466"/>
    </location>
</feature>
<dbReference type="Pfam" id="PF14111">
    <property type="entry name" value="DUF4283"/>
    <property type="match status" value="1"/>
</dbReference>
<feature type="region of interest" description="Disordered" evidence="2">
    <location>
        <begin position="1"/>
        <end position="37"/>
    </location>
</feature>
<reference evidence="4 5" key="1">
    <citation type="journal article" date="2024" name="G3 (Bethesda)">
        <title>Genome assembly of Hibiscus sabdariffa L. provides insights into metabolisms of medicinal natural products.</title>
        <authorList>
            <person name="Kim T."/>
        </authorList>
    </citation>
    <scope>NUCLEOTIDE SEQUENCE [LARGE SCALE GENOMIC DNA]</scope>
    <source>
        <strain evidence="4">TK-2024</strain>
        <tissue evidence="4">Old leaves</tissue>
    </source>
</reference>
<keyword evidence="1" id="KW-0863">Zinc-finger</keyword>
<dbReference type="InterPro" id="IPR036875">
    <property type="entry name" value="Znf_CCHC_sf"/>
</dbReference>
<protein>
    <recommendedName>
        <fullName evidence="3">CCHC-type domain-containing protein</fullName>
    </recommendedName>
</protein>
<keyword evidence="1" id="KW-0479">Metal-binding</keyword>
<dbReference type="SUPFAM" id="SSF57756">
    <property type="entry name" value="Retrovirus zinc finger-like domains"/>
    <property type="match status" value="1"/>
</dbReference>
<accession>A0ABR2PGJ1</accession>
<dbReference type="PANTHER" id="PTHR31286:SF173">
    <property type="entry name" value="DUF4283 DOMAIN-CONTAINING PROTEIN"/>
    <property type="match status" value="1"/>
</dbReference>
<dbReference type="InterPro" id="IPR025558">
    <property type="entry name" value="DUF4283"/>
</dbReference>
<gene>
    <name evidence="4" type="ORF">V6N11_027056</name>
</gene>
<dbReference type="Proteomes" id="UP001396334">
    <property type="component" value="Unassembled WGS sequence"/>
</dbReference>
<evidence type="ECO:0000256" key="2">
    <source>
        <dbReference type="SAM" id="MobiDB-lite"/>
    </source>
</evidence>
<dbReference type="PROSITE" id="PS50158">
    <property type="entry name" value="ZF_CCHC"/>
    <property type="match status" value="1"/>
</dbReference>
<organism evidence="4 5">
    <name type="scientific">Hibiscus sabdariffa</name>
    <name type="common">roselle</name>
    <dbReference type="NCBI Taxonomy" id="183260"/>
    <lineage>
        <taxon>Eukaryota</taxon>
        <taxon>Viridiplantae</taxon>
        <taxon>Streptophyta</taxon>
        <taxon>Embryophyta</taxon>
        <taxon>Tracheophyta</taxon>
        <taxon>Spermatophyta</taxon>
        <taxon>Magnoliopsida</taxon>
        <taxon>eudicotyledons</taxon>
        <taxon>Gunneridae</taxon>
        <taxon>Pentapetalae</taxon>
        <taxon>rosids</taxon>
        <taxon>malvids</taxon>
        <taxon>Malvales</taxon>
        <taxon>Malvaceae</taxon>
        <taxon>Malvoideae</taxon>
        <taxon>Hibiscus</taxon>
    </lineage>
</organism>
<feature type="domain" description="CCHC-type" evidence="3">
    <location>
        <begin position="273"/>
        <end position="288"/>
    </location>
</feature>
<feature type="compositionally biased region" description="Polar residues" evidence="2">
    <location>
        <begin position="490"/>
        <end position="508"/>
    </location>
</feature>
<dbReference type="InterPro" id="IPR040256">
    <property type="entry name" value="At4g02000-like"/>
</dbReference>
<dbReference type="PANTHER" id="PTHR31286">
    <property type="entry name" value="GLYCINE-RICH CELL WALL STRUCTURAL PROTEIN 1.8-LIKE"/>
    <property type="match status" value="1"/>
</dbReference>
<evidence type="ECO:0000313" key="5">
    <source>
        <dbReference type="Proteomes" id="UP001396334"/>
    </source>
</evidence>
<dbReference type="EMBL" id="JBBPBN010000060">
    <property type="protein sequence ID" value="KAK8987300.1"/>
    <property type="molecule type" value="Genomic_DNA"/>
</dbReference>
<evidence type="ECO:0000256" key="1">
    <source>
        <dbReference type="PROSITE-ProRule" id="PRU00047"/>
    </source>
</evidence>
<feature type="compositionally biased region" description="Basic and acidic residues" evidence="2">
    <location>
        <begin position="509"/>
        <end position="519"/>
    </location>
</feature>
<evidence type="ECO:0000259" key="3">
    <source>
        <dbReference type="PROSITE" id="PS50158"/>
    </source>
</evidence>
<sequence>MVFATPVDPRLPKRQRQRNEDPPDVSFPNGGNPVSAMECDATTIGRSVISYKDVVTGGGDAPQDPNGIDLDDDDIDLLDDDIALGSMNGVPTIDFSERVRDLAIRSMDLTLVVKVLGRQIGYNTFQNRIYGIWKPSHPIKLIDIENDFFLVKFSDRSDYLKVLTKGPWIIFGHYLTVEQWSIDFQPSQASPSRLMAWVRLPGLPLTLYKRSFIEVIGNQIGSVIKIDFPTDKGFRGRFTRLAVSLNLRRPLISKIIINGRTQIVEYESLPTVCFHCGTYGHLKDICPKLQNHVDVDPENMEIPPPAPPVVHSALVEDFGPWMLVEKRKRNPKINAANHFDPAQKESRSFPPITNPMFDEANILQDSLQVSRDHAPIPAPTSSIQRANRDANVVVDSTPAITSQHVDNATTVNKTVNISSKNNSLPLVQKKSSVPGLRVSKTLQTVPKSSTRGTRSFPLQHSSSNSKPVGDPPYQSAKSVAPLDPLKHQVVSLQDGDNPSLSKLSAISEQSRRGQEAMVE</sequence>
<dbReference type="InterPro" id="IPR001878">
    <property type="entry name" value="Znf_CCHC"/>
</dbReference>
<proteinExistence type="predicted"/>
<name>A0ABR2PGJ1_9ROSI</name>
<keyword evidence="5" id="KW-1185">Reference proteome</keyword>
<keyword evidence="1" id="KW-0862">Zinc</keyword>
<evidence type="ECO:0000313" key="4">
    <source>
        <dbReference type="EMBL" id="KAK8987300.1"/>
    </source>
</evidence>